<dbReference type="InterPro" id="IPR008927">
    <property type="entry name" value="6-PGluconate_DH-like_C_sf"/>
</dbReference>
<dbReference type="Pfam" id="PF00725">
    <property type="entry name" value="3HCDH"/>
    <property type="match status" value="2"/>
</dbReference>
<sequence>MNIGIIGLGTMGSGIAQVAATAGCSVKLYDTNQAALDKAKASLEKILNRLIEKGRIDAEEKNRIQSNITYVDSLKALADSNLTIEAIVENIDIKKKVFSELESYVADDCIIASNTSSLSIASIASSLQKPERCIGIHFFNPAPLMKLVEIIPAVQTSKAVLDKSVETIKSWKKTVAVAKDTPGFIVNRVARPFYGEALRIYEEGIADFETIDHSLKTLGGFRMGPFELMDFIGNDVNYTVTETVFTAFYFDPRYKPSFTQKRLSEAGYLGRKTGKGYYDYDQNGKIINTCHPELDSGSHQELAQTIFDRVLVMLINEAADALFLNIASAEDIDNAMTKGVNYPKGLLAWADEKGVDWCVTKLDELYNEYHEDRYRCSPLLRKMNKENKTFFN</sequence>
<comment type="caution">
    <text evidence="4">The sequence shown here is derived from an EMBL/GenBank/DDBJ whole genome shotgun (WGS) entry which is preliminary data.</text>
</comment>
<organism evidence="4 5">
    <name type="scientific">Winogradskyella poriferorum</name>
    <dbReference type="NCBI Taxonomy" id="307627"/>
    <lineage>
        <taxon>Bacteria</taxon>
        <taxon>Pseudomonadati</taxon>
        <taxon>Bacteroidota</taxon>
        <taxon>Flavobacteriia</taxon>
        <taxon>Flavobacteriales</taxon>
        <taxon>Flavobacteriaceae</taxon>
        <taxon>Winogradskyella</taxon>
    </lineage>
</organism>
<dbReference type="InterPro" id="IPR006108">
    <property type="entry name" value="3HC_DH_C"/>
</dbReference>
<dbReference type="Gene3D" id="3.40.50.720">
    <property type="entry name" value="NAD(P)-binding Rossmann-like Domain"/>
    <property type="match status" value="1"/>
</dbReference>
<proteinExistence type="predicted"/>
<dbReference type="EMBL" id="JAZHOU010000001">
    <property type="protein sequence ID" value="MEF3077739.1"/>
    <property type="molecule type" value="Genomic_DNA"/>
</dbReference>
<dbReference type="InterPro" id="IPR006180">
    <property type="entry name" value="3-OHacyl-CoA_DH_CS"/>
</dbReference>
<name>A0ABU7W3M1_9FLAO</name>
<evidence type="ECO:0000313" key="4">
    <source>
        <dbReference type="EMBL" id="MEF3077739.1"/>
    </source>
</evidence>
<gene>
    <name evidence="4" type="ORF">V1468_01875</name>
</gene>
<dbReference type="SUPFAM" id="SSF51735">
    <property type="entry name" value="NAD(P)-binding Rossmann-fold domains"/>
    <property type="match status" value="1"/>
</dbReference>
<reference evidence="4 5" key="1">
    <citation type="submission" date="2024-02" db="EMBL/GenBank/DDBJ databases">
        <title>Winogradskyella poriferorum JCM 12885.</title>
        <authorList>
            <person name="Zhang D.-F."/>
            <person name="Fu Z.-Y."/>
        </authorList>
    </citation>
    <scope>NUCLEOTIDE SEQUENCE [LARGE SCALE GENOMIC DNA]</scope>
    <source>
        <strain evidence="4 5">JCM 12885</strain>
    </source>
</reference>
<evidence type="ECO:0000259" key="3">
    <source>
        <dbReference type="Pfam" id="PF02737"/>
    </source>
</evidence>
<dbReference type="InterPro" id="IPR036291">
    <property type="entry name" value="NAD(P)-bd_dom_sf"/>
</dbReference>
<dbReference type="SUPFAM" id="SSF48179">
    <property type="entry name" value="6-phosphogluconate dehydrogenase C-terminal domain-like"/>
    <property type="match status" value="2"/>
</dbReference>
<accession>A0ABU7W3M1</accession>
<dbReference type="Pfam" id="PF02737">
    <property type="entry name" value="3HCDH_N"/>
    <property type="match status" value="1"/>
</dbReference>
<dbReference type="PANTHER" id="PTHR48075:SF5">
    <property type="entry name" value="3-HYDROXYBUTYRYL-COA DEHYDROGENASE"/>
    <property type="match status" value="1"/>
</dbReference>
<feature type="domain" description="3-hydroxyacyl-CoA dehydrogenase C-terminal" evidence="2">
    <location>
        <begin position="183"/>
        <end position="280"/>
    </location>
</feature>
<evidence type="ECO:0000259" key="2">
    <source>
        <dbReference type="Pfam" id="PF00725"/>
    </source>
</evidence>
<dbReference type="Proteomes" id="UP001356704">
    <property type="component" value="Unassembled WGS sequence"/>
</dbReference>
<dbReference type="Gene3D" id="1.10.1040.50">
    <property type="match status" value="1"/>
</dbReference>
<keyword evidence="5" id="KW-1185">Reference proteome</keyword>
<protein>
    <submittedName>
        <fullName evidence="4">3-hydroxyacyl-CoA dehydrogenase NAD-binding domain-containing protein</fullName>
    </submittedName>
</protein>
<keyword evidence="1" id="KW-0560">Oxidoreductase</keyword>
<feature type="domain" description="3-hydroxyacyl-CoA dehydrogenase C-terminal" evidence="2">
    <location>
        <begin position="307"/>
        <end position="388"/>
    </location>
</feature>
<dbReference type="PANTHER" id="PTHR48075">
    <property type="entry name" value="3-HYDROXYACYL-COA DEHYDROGENASE FAMILY PROTEIN"/>
    <property type="match status" value="1"/>
</dbReference>
<evidence type="ECO:0000313" key="5">
    <source>
        <dbReference type="Proteomes" id="UP001356704"/>
    </source>
</evidence>
<dbReference type="RefSeq" id="WP_331808558.1">
    <property type="nucleotide sequence ID" value="NZ_JAZHOU010000001.1"/>
</dbReference>
<evidence type="ECO:0000256" key="1">
    <source>
        <dbReference type="ARBA" id="ARBA00023002"/>
    </source>
</evidence>
<feature type="domain" description="3-hydroxyacyl-CoA dehydrogenase NAD binding" evidence="3">
    <location>
        <begin position="2"/>
        <end position="181"/>
    </location>
</feature>
<dbReference type="PROSITE" id="PS00067">
    <property type="entry name" value="3HCDH"/>
    <property type="match status" value="1"/>
</dbReference>
<dbReference type="InterPro" id="IPR006176">
    <property type="entry name" value="3-OHacyl-CoA_DH_NAD-bd"/>
</dbReference>